<organism evidence="1 2">
    <name type="scientific">Elysia crispata</name>
    <name type="common">lettuce slug</name>
    <dbReference type="NCBI Taxonomy" id="231223"/>
    <lineage>
        <taxon>Eukaryota</taxon>
        <taxon>Metazoa</taxon>
        <taxon>Spiralia</taxon>
        <taxon>Lophotrochozoa</taxon>
        <taxon>Mollusca</taxon>
        <taxon>Gastropoda</taxon>
        <taxon>Heterobranchia</taxon>
        <taxon>Euthyneura</taxon>
        <taxon>Panpulmonata</taxon>
        <taxon>Sacoglossa</taxon>
        <taxon>Placobranchoidea</taxon>
        <taxon>Plakobranchidae</taxon>
        <taxon>Elysia</taxon>
    </lineage>
</organism>
<proteinExistence type="predicted"/>
<dbReference type="Proteomes" id="UP001283361">
    <property type="component" value="Unassembled WGS sequence"/>
</dbReference>
<keyword evidence="2" id="KW-1185">Reference proteome</keyword>
<name>A0AAE1DYV4_9GAST</name>
<reference evidence="1" key="1">
    <citation type="journal article" date="2023" name="G3 (Bethesda)">
        <title>A reference genome for the long-term kleptoplast-retaining sea slug Elysia crispata morphotype clarki.</title>
        <authorList>
            <person name="Eastman K.E."/>
            <person name="Pendleton A.L."/>
            <person name="Shaikh M.A."/>
            <person name="Suttiyut T."/>
            <person name="Ogas R."/>
            <person name="Tomko P."/>
            <person name="Gavelis G."/>
            <person name="Widhalm J.R."/>
            <person name="Wisecaver J.H."/>
        </authorList>
    </citation>
    <scope>NUCLEOTIDE SEQUENCE</scope>
    <source>
        <strain evidence="1">ECLA1</strain>
    </source>
</reference>
<dbReference type="EMBL" id="JAWDGP010001866">
    <property type="protein sequence ID" value="KAK3787365.1"/>
    <property type="molecule type" value="Genomic_DNA"/>
</dbReference>
<accession>A0AAE1DYV4</accession>
<protein>
    <submittedName>
        <fullName evidence="1">Uncharacterized protein</fullName>
    </submittedName>
</protein>
<evidence type="ECO:0000313" key="2">
    <source>
        <dbReference type="Proteomes" id="UP001283361"/>
    </source>
</evidence>
<sequence length="231" mass="26925">MCTLHTVCFALARRPDPVLSSFLRWLYISSHARTFYAIMGFITRRLVALTYLSPRVYSLSSAYEIYRNQFPASARHIHKLGPDDQPWVHLGRITQYRRCTRYFRISSYIVILSLTHVTTLRDIYEKLNNICQKFMCCFPQDFGANKRACVCGGKKRVGLAQGSCQFCHCYTEERRANQSRTTFYRMTRHKQTVGFHTILWLRPPQADSGFSYYPLVEAATSRQWVFILSSG</sequence>
<dbReference type="AlphaFoldDB" id="A0AAE1DYV4"/>
<comment type="caution">
    <text evidence="1">The sequence shown here is derived from an EMBL/GenBank/DDBJ whole genome shotgun (WGS) entry which is preliminary data.</text>
</comment>
<gene>
    <name evidence="1" type="ORF">RRG08_065366</name>
</gene>
<evidence type="ECO:0000313" key="1">
    <source>
        <dbReference type="EMBL" id="KAK3787365.1"/>
    </source>
</evidence>